<dbReference type="EMBL" id="JANCLU010000021">
    <property type="protein sequence ID" value="MCP8940443.1"/>
    <property type="molecule type" value="Genomic_DNA"/>
</dbReference>
<comment type="caution">
    <text evidence="4">The sequence shown here is derived from an EMBL/GenBank/DDBJ whole genome shotgun (WGS) entry which is preliminary data.</text>
</comment>
<evidence type="ECO:0000259" key="3">
    <source>
        <dbReference type="Pfam" id="PF04412"/>
    </source>
</evidence>
<keyword evidence="5" id="KW-1185">Reference proteome</keyword>
<keyword evidence="2" id="KW-0456">Lyase</keyword>
<evidence type="ECO:0000256" key="1">
    <source>
        <dbReference type="ARBA" id="ARBA00023004"/>
    </source>
</evidence>
<organism evidence="4 5">
    <name type="scientific">Alsobacter ponti</name>
    <dbReference type="NCBI Taxonomy" id="2962936"/>
    <lineage>
        <taxon>Bacteria</taxon>
        <taxon>Pseudomonadati</taxon>
        <taxon>Pseudomonadota</taxon>
        <taxon>Alphaproteobacteria</taxon>
        <taxon>Hyphomicrobiales</taxon>
        <taxon>Alsobacteraceae</taxon>
        <taxon>Alsobacter</taxon>
    </lineage>
</organism>
<accession>A0ABT1LJL7</accession>
<dbReference type="RefSeq" id="WP_254745182.1">
    <property type="nucleotide sequence ID" value="NZ_JANCLU010000021.1"/>
</dbReference>
<evidence type="ECO:0000256" key="2">
    <source>
        <dbReference type="ARBA" id="ARBA00023239"/>
    </source>
</evidence>
<keyword evidence="1" id="KW-0408">Iron</keyword>
<dbReference type="InterPro" id="IPR007506">
    <property type="entry name" value="PMDh-L-like_dom"/>
</dbReference>
<sequence length="422" mass="43519">MSILTDDERETAAGGRGEGAGMAMRIVAEAARLMGAPRLIPIASAHIDGALYHGDSGTLFAEALTAGGARTAVPSTLNVGALDLTGCSRVNLPPHQRDMARRMMRAYEAMGCAPTWTCAPYQAGHRPAVGTDVAWGESNAVAFCNSVLGARTNRYGDFLDIACAVSARAPDYGLHRPENRRATVVVDVSGLSAALRASETLYPVLGTWYGLTLGSAIGVIEGLQGFASEDRLKALGAAAASAGGVALFHVAGVTPEAPDAATACGGKEALARAERIVLDGATLRGALARLSTAVGDRVDAIAVGSPHLSLDEMDALERLLAGRRTTRPLYACTGRHVVRALEASGRRAALEAQGVTIVADTCVVVTPILPDIGNGAVLMTNSGKFAHYAPGNTGYAVQYGSLADCVESAVAGRLIREDAAWA</sequence>
<protein>
    <submittedName>
        <fullName evidence="4">Aconitase X catalytic domain-containing protein</fullName>
    </submittedName>
</protein>
<dbReference type="Proteomes" id="UP001205890">
    <property type="component" value="Unassembled WGS sequence"/>
</dbReference>
<evidence type="ECO:0000313" key="5">
    <source>
        <dbReference type="Proteomes" id="UP001205890"/>
    </source>
</evidence>
<evidence type="ECO:0000313" key="4">
    <source>
        <dbReference type="EMBL" id="MCP8940443.1"/>
    </source>
</evidence>
<reference evidence="4 5" key="1">
    <citation type="submission" date="2022-07" db="EMBL/GenBank/DDBJ databases">
        <authorList>
            <person name="Li W.-J."/>
            <person name="Deng Q.-Q."/>
        </authorList>
    </citation>
    <scope>NUCLEOTIDE SEQUENCE [LARGE SCALE GENOMIC DNA]</scope>
    <source>
        <strain evidence="4 5">SYSU M60028</strain>
    </source>
</reference>
<proteinExistence type="predicted"/>
<feature type="domain" description="Phosphomevalonate dehydratase large subunit-like" evidence="3">
    <location>
        <begin position="4"/>
        <end position="407"/>
    </location>
</feature>
<gene>
    <name evidence="4" type="ORF">NK718_18105</name>
</gene>
<dbReference type="Pfam" id="PF04412">
    <property type="entry name" value="AcnX"/>
    <property type="match status" value="1"/>
</dbReference>
<name>A0ABT1LJL7_9HYPH</name>
<dbReference type="PANTHER" id="PTHR36577">
    <property type="entry name" value="DUF521 DOMAIN PROTEIN (AFU_ORTHOLOGUE AFUA_6G00490)"/>
    <property type="match status" value="1"/>
</dbReference>
<dbReference type="PANTHER" id="PTHR36577:SF3">
    <property type="entry name" value="DUF521 DOMAIN PROTEIN (AFU_ORTHOLOGUE AFUA_6G00490)"/>
    <property type="match status" value="1"/>
</dbReference>